<dbReference type="Pfam" id="PF00196">
    <property type="entry name" value="GerE"/>
    <property type="match status" value="1"/>
</dbReference>
<proteinExistence type="predicted"/>
<reference evidence="4" key="1">
    <citation type="submission" date="2016-10" db="EMBL/GenBank/DDBJ databases">
        <authorList>
            <person name="Varghese N."/>
            <person name="Submissions S."/>
        </authorList>
    </citation>
    <scope>NUCLEOTIDE SEQUENCE [LARGE SCALE GENOMIC DNA]</scope>
    <source>
        <strain evidence="4">CGMCC 4.6609</strain>
    </source>
</reference>
<dbReference type="InterPro" id="IPR000792">
    <property type="entry name" value="Tscrpt_reg_LuxR_C"/>
</dbReference>
<feature type="chain" id="PRO_5038400650" evidence="1">
    <location>
        <begin position="21"/>
        <end position="75"/>
    </location>
</feature>
<evidence type="ECO:0000256" key="1">
    <source>
        <dbReference type="SAM" id="SignalP"/>
    </source>
</evidence>
<evidence type="ECO:0000313" key="4">
    <source>
        <dbReference type="Proteomes" id="UP000199691"/>
    </source>
</evidence>
<dbReference type="AlphaFoldDB" id="A0A1H0J760"/>
<dbReference type="RefSeq" id="WP_245733304.1">
    <property type="nucleotide sequence ID" value="NZ_FNIX01000002.1"/>
</dbReference>
<organism evidence="3 4">
    <name type="scientific">Lentzea jiangxiensis</name>
    <dbReference type="NCBI Taxonomy" id="641025"/>
    <lineage>
        <taxon>Bacteria</taxon>
        <taxon>Bacillati</taxon>
        <taxon>Actinomycetota</taxon>
        <taxon>Actinomycetes</taxon>
        <taxon>Pseudonocardiales</taxon>
        <taxon>Pseudonocardiaceae</taxon>
        <taxon>Lentzea</taxon>
    </lineage>
</organism>
<accession>A0A1H0J760</accession>
<dbReference type="InterPro" id="IPR036388">
    <property type="entry name" value="WH-like_DNA-bd_sf"/>
</dbReference>
<dbReference type="GO" id="GO:0003677">
    <property type="term" value="F:DNA binding"/>
    <property type="evidence" value="ECO:0007669"/>
    <property type="project" value="InterPro"/>
</dbReference>
<feature type="domain" description="HTH luxR-type" evidence="2">
    <location>
        <begin position="23"/>
        <end position="57"/>
    </location>
</feature>
<gene>
    <name evidence="3" type="ORF">SAMN05421507_102386</name>
</gene>
<sequence length="75" mass="7937">MVTTTAVTAAVVLWTAAATAVVTSAEVATQLFIGKRTVDAHLRAIFRKLGVASRRQLKDHPGLLGDDRTGSSFGR</sequence>
<dbReference type="EMBL" id="FNIX01000002">
    <property type="protein sequence ID" value="SDO39299.1"/>
    <property type="molecule type" value="Genomic_DNA"/>
</dbReference>
<dbReference type="GO" id="GO:0006355">
    <property type="term" value="P:regulation of DNA-templated transcription"/>
    <property type="evidence" value="ECO:0007669"/>
    <property type="project" value="InterPro"/>
</dbReference>
<dbReference type="InterPro" id="IPR016032">
    <property type="entry name" value="Sig_transdc_resp-reg_C-effctor"/>
</dbReference>
<protein>
    <submittedName>
        <fullName evidence="3">Regulatory protein, luxR family</fullName>
    </submittedName>
</protein>
<feature type="signal peptide" evidence="1">
    <location>
        <begin position="1"/>
        <end position="20"/>
    </location>
</feature>
<dbReference type="Gene3D" id="1.10.10.10">
    <property type="entry name" value="Winged helix-like DNA-binding domain superfamily/Winged helix DNA-binding domain"/>
    <property type="match status" value="1"/>
</dbReference>
<dbReference type="Proteomes" id="UP000199691">
    <property type="component" value="Unassembled WGS sequence"/>
</dbReference>
<name>A0A1H0J760_9PSEU</name>
<keyword evidence="1" id="KW-0732">Signal</keyword>
<keyword evidence="4" id="KW-1185">Reference proteome</keyword>
<dbReference type="SUPFAM" id="SSF46894">
    <property type="entry name" value="C-terminal effector domain of the bipartite response regulators"/>
    <property type="match status" value="1"/>
</dbReference>
<evidence type="ECO:0000259" key="2">
    <source>
        <dbReference type="Pfam" id="PF00196"/>
    </source>
</evidence>
<dbReference type="STRING" id="641025.SAMN05421507_102386"/>
<evidence type="ECO:0000313" key="3">
    <source>
        <dbReference type="EMBL" id="SDO39299.1"/>
    </source>
</evidence>